<sequence length="241" mass="26480">MINRPLQAEAGAAERTAFATGVTAHRHGDRVHDGKPQSAAAGGAIAAWIETDKRLEDPFAFTFRNTRAVIFNSQAGLAAVKSQAHLNFGLAIAHGVVMRLSSTRSIRPHIQRAEITVRYLANDYLALRVYRLNIFNVGGNPAGQVRRGERQLGLRAVETGIGQQFFNQRFQLADIAIERQRFRFVRFRSSPADSGGAPAGFVAHGLCHRSIGFLLAIRALILSAIWLNATPRRSKLDMLSK</sequence>
<reference evidence="1 2" key="1">
    <citation type="submission" date="2019-03" db="EMBL/GenBank/DDBJ databases">
        <authorList>
            <consortium name="Pathogen Informatics"/>
        </authorList>
    </citation>
    <scope>NUCLEOTIDE SEQUENCE [LARGE SCALE GENOMIC DNA]</scope>
    <source>
        <strain evidence="1 2">NCTC12993</strain>
    </source>
</reference>
<keyword evidence="2" id="KW-1185">Reference proteome</keyword>
<evidence type="ECO:0000313" key="2">
    <source>
        <dbReference type="Proteomes" id="UP000401081"/>
    </source>
</evidence>
<name>A0A485AC64_KLUCR</name>
<gene>
    <name evidence="1" type="ORF">NCTC12993_00636</name>
</gene>
<dbReference type="Proteomes" id="UP000401081">
    <property type="component" value="Unassembled WGS sequence"/>
</dbReference>
<protein>
    <submittedName>
        <fullName evidence="1">Uncharacterized protein</fullName>
    </submittedName>
</protein>
<dbReference type="EMBL" id="CAADJD010000008">
    <property type="protein sequence ID" value="VFS57138.1"/>
    <property type="molecule type" value="Genomic_DNA"/>
</dbReference>
<evidence type="ECO:0000313" key="1">
    <source>
        <dbReference type="EMBL" id="VFS57138.1"/>
    </source>
</evidence>
<organism evidence="1 2">
    <name type="scientific">Kluyvera cryocrescens</name>
    <name type="common">Kluyvera citrophila</name>
    <dbReference type="NCBI Taxonomy" id="580"/>
    <lineage>
        <taxon>Bacteria</taxon>
        <taxon>Pseudomonadati</taxon>
        <taxon>Pseudomonadota</taxon>
        <taxon>Gammaproteobacteria</taxon>
        <taxon>Enterobacterales</taxon>
        <taxon>Enterobacteriaceae</taxon>
        <taxon>Kluyvera</taxon>
    </lineage>
</organism>
<accession>A0A485AC64</accession>
<proteinExistence type="predicted"/>
<dbReference type="AlphaFoldDB" id="A0A485AC64"/>